<organism evidence="13 14">
    <name type="scientific">Roseovarius aquimarinus</name>
    <dbReference type="NCBI Taxonomy" id="1229156"/>
    <lineage>
        <taxon>Bacteria</taxon>
        <taxon>Pseudomonadati</taxon>
        <taxon>Pseudomonadota</taxon>
        <taxon>Alphaproteobacteria</taxon>
        <taxon>Rhodobacterales</taxon>
        <taxon>Roseobacteraceae</taxon>
        <taxon>Roseovarius</taxon>
    </lineage>
</organism>
<feature type="domain" description="Fe-S hydro-lyase tartrate dehydratase beta-type catalytic" evidence="12">
    <location>
        <begin position="305"/>
        <end position="504"/>
    </location>
</feature>
<dbReference type="RefSeq" id="WP_377170933.1">
    <property type="nucleotide sequence ID" value="NZ_JBHTJC010000002.1"/>
</dbReference>
<evidence type="ECO:0000256" key="1">
    <source>
        <dbReference type="ARBA" id="ARBA00000929"/>
    </source>
</evidence>
<evidence type="ECO:0000256" key="8">
    <source>
        <dbReference type="ARBA" id="ARBA00023014"/>
    </source>
</evidence>
<evidence type="ECO:0000256" key="6">
    <source>
        <dbReference type="ARBA" id="ARBA00022723"/>
    </source>
</evidence>
<dbReference type="InterPro" id="IPR036660">
    <property type="entry name" value="Fe-S_hydroAse_TtdB_cat_sf"/>
</dbReference>
<evidence type="ECO:0000259" key="12">
    <source>
        <dbReference type="Pfam" id="PF05683"/>
    </source>
</evidence>
<evidence type="ECO:0000313" key="13">
    <source>
        <dbReference type="EMBL" id="MFH0253902.1"/>
    </source>
</evidence>
<name>A0ABW7I7P5_9RHOB</name>
<reference evidence="13 14" key="1">
    <citation type="submission" date="2024-10" db="EMBL/GenBank/DDBJ databases">
        <authorList>
            <person name="Yang X.-N."/>
        </authorList>
    </citation>
    <scope>NUCLEOTIDE SEQUENCE [LARGE SCALE GENOMIC DNA]</scope>
    <source>
        <strain evidence="13 14">CAU 1059</strain>
    </source>
</reference>
<keyword evidence="7 10" id="KW-0408">Iron</keyword>
<dbReference type="InterPro" id="IPR004647">
    <property type="entry name" value="Fe-S_hydro-lyase_TtdB-typ_cat"/>
</dbReference>
<comment type="cofactor">
    <cofactor evidence="2 10">
        <name>[4Fe-4S] cluster</name>
        <dbReference type="ChEBI" id="CHEBI:49883"/>
    </cofactor>
</comment>
<keyword evidence="5 10" id="KW-0004">4Fe-4S</keyword>
<protein>
    <recommendedName>
        <fullName evidence="10">Fumarate hydratase class I</fullName>
        <ecNumber evidence="10">4.2.1.2</ecNumber>
    </recommendedName>
</protein>
<evidence type="ECO:0000256" key="3">
    <source>
        <dbReference type="ARBA" id="ARBA00008876"/>
    </source>
</evidence>
<dbReference type="PANTHER" id="PTHR43351:SF2">
    <property type="entry name" value="L(+)-TARTRATE DEHYDRATASE SUBUNIT BETA-RELATED"/>
    <property type="match status" value="1"/>
</dbReference>
<evidence type="ECO:0000256" key="10">
    <source>
        <dbReference type="PIRNR" id="PIRNR001394"/>
    </source>
</evidence>
<evidence type="ECO:0000256" key="7">
    <source>
        <dbReference type="ARBA" id="ARBA00023004"/>
    </source>
</evidence>
<dbReference type="NCBIfam" id="TIGR00722">
    <property type="entry name" value="ttdA_fumA_fumB"/>
    <property type="match status" value="1"/>
</dbReference>
<evidence type="ECO:0000256" key="2">
    <source>
        <dbReference type="ARBA" id="ARBA00001966"/>
    </source>
</evidence>
<dbReference type="SUPFAM" id="SSF117457">
    <property type="entry name" value="FumA C-terminal domain-like"/>
    <property type="match status" value="1"/>
</dbReference>
<dbReference type="PIRSF" id="PIRSF001394">
    <property type="entry name" value="Fe_dep_fumar_hy"/>
    <property type="match status" value="1"/>
</dbReference>
<evidence type="ECO:0000256" key="5">
    <source>
        <dbReference type="ARBA" id="ARBA00022485"/>
    </source>
</evidence>
<proteinExistence type="inferred from homology"/>
<comment type="subunit">
    <text evidence="4 10">Homodimer.</text>
</comment>
<dbReference type="InterPro" id="IPR004646">
    <property type="entry name" value="Fe-S_hydro-lyase_TtdA-typ_cat"/>
</dbReference>
<dbReference type="Gene3D" id="3.20.130.10">
    <property type="entry name" value="Fe-S hydro-lyase, tartrate dehydratase beta-type, catalytic domain"/>
    <property type="match status" value="1"/>
</dbReference>
<dbReference type="Proteomes" id="UP001607157">
    <property type="component" value="Unassembled WGS sequence"/>
</dbReference>
<comment type="similarity">
    <text evidence="3 10">Belongs to the class-I fumarase family.</text>
</comment>
<keyword evidence="9 10" id="KW-0456">Lyase</keyword>
<feature type="domain" description="Fe-S hydro-lyase tartrate dehydratase alpha-type catalytic" evidence="11">
    <location>
        <begin position="29"/>
        <end position="301"/>
    </location>
</feature>
<evidence type="ECO:0000259" key="11">
    <source>
        <dbReference type="Pfam" id="PF05681"/>
    </source>
</evidence>
<dbReference type="Pfam" id="PF05683">
    <property type="entry name" value="Fumerase_C"/>
    <property type="match status" value="1"/>
</dbReference>
<comment type="caution">
    <text evidence="13">The sequence shown here is derived from an EMBL/GenBank/DDBJ whole genome shotgun (WGS) entry which is preliminary data.</text>
</comment>
<dbReference type="EMBL" id="JBIHMM010000002">
    <property type="protein sequence ID" value="MFH0253902.1"/>
    <property type="molecule type" value="Genomic_DNA"/>
</dbReference>
<dbReference type="EC" id="4.2.1.2" evidence="10"/>
<gene>
    <name evidence="13" type="ORF">ACGRVM_08350</name>
</gene>
<comment type="function">
    <text evidence="10">Catalyzes the reversible hydration of fumarate to (S)-malate.</text>
</comment>
<dbReference type="NCBIfam" id="TIGR00723">
    <property type="entry name" value="ttdB_fumA_fumB"/>
    <property type="match status" value="1"/>
</dbReference>
<dbReference type="Pfam" id="PF05681">
    <property type="entry name" value="Fumerase"/>
    <property type="match status" value="1"/>
</dbReference>
<sequence>MSPRMPSDIVGEAPRHLGSPITEADLIASIADALQYISYYHPPDFIAAMADAYAREQSPSAKAAIGQILTNSYMCAMGHRPICQDTGTVNVFVEVGVEAWTDWTRPLQDMVDDAVRQAWTRETNPLRASVVVDPLDSRRNSGDNTPAMIQTALVAGREVHVTVSAKGGGSENKAQFAVLNPSADVADWVVERVARMGAGWCPPGILGIGVGGSVDKAMAMAKAALNQPIDITDLRARAPRNRIEEMRLDILERVNALGIGAQGLGGITTALDVKIETFPTHAASLPVALVPNCAATRHVDFTLTGDGPVEFAPPDSALWPEIEGQAPIGRRLSLDELTDQVLATLEPGETLLLSGTLYTGRDAAHKRMVETLRAGGPLPVDLRGRALYYVGPVDAVPGEIIGPAGPTTATRMDKFTEEILAKTGLKVMIGKAERGAEAIEAIRRHGAVYMIAVGGAAYLVSQAIKAARVVAYDDLGMEAIREFTVEDMPVTVAVDTRGTSIHETGPRQWRKPAAQA</sequence>
<accession>A0ABW7I7P5</accession>
<evidence type="ECO:0000313" key="14">
    <source>
        <dbReference type="Proteomes" id="UP001607157"/>
    </source>
</evidence>
<keyword evidence="6 10" id="KW-0479">Metal-binding</keyword>
<comment type="catalytic activity">
    <reaction evidence="1 10">
        <text>(S)-malate = fumarate + H2O</text>
        <dbReference type="Rhea" id="RHEA:12460"/>
        <dbReference type="ChEBI" id="CHEBI:15377"/>
        <dbReference type="ChEBI" id="CHEBI:15589"/>
        <dbReference type="ChEBI" id="CHEBI:29806"/>
        <dbReference type="EC" id="4.2.1.2"/>
    </reaction>
</comment>
<dbReference type="InterPro" id="IPR011167">
    <property type="entry name" value="Fe_dep_fumarate_hydratase"/>
</dbReference>
<keyword evidence="8 10" id="KW-0411">Iron-sulfur</keyword>
<evidence type="ECO:0000256" key="9">
    <source>
        <dbReference type="ARBA" id="ARBA00023239"/>
    </source>
</evidence>
<keyword evidence="14" id="KW-1185">Reference proteome</keyword>
<dbReference type="PANTHER" id="PTHR43351">
    <property type="entry name" value="L(+)-TARTRATE DEHYDRATASE SUBUNIT BETA"/>
    <property type="match status" value="1"/>
</dbReference>
<evidence type="ECO:0000256" key="4">
    <source>
        <dbReference type="ARBA" id="ARBA00011738"/>
    </source>
</evidence>